<reference evidence="1" key="1">
    <citation type="journal article" date="2015" name="Nature">
        <title>Complex archaea that bridge the gap between prokaryotes and eukaryotes.</title>
        <authorList>
            <person name="Spang A."/>
            <person name="Saw J.H."/>
            <person name="Jorgensen S.L."/>
            <person name="Zaremba-Niedzwiedzka K."/>
            <person name="Martijn J."/>
            <person name="Lind A.E."/>
            <person name="van Eijk R."/>
            <person name="Schleper C."/>
            <person name="Guy L."/>
            <person name="Ettema T.J."/>
        </authorList>
    </citation>
    <scope>NUCLEOTIDE SEQUENCE</scope>
</reference>
<dbReference type="EMBL" id="LAZR01000780">
    <property type="protein sequence ID" value="KKN57988.1"/>
    <property type="molecule type" value="Genomic_DNA"/>
</dbReference>
<comment type="caution">
    <text evidence="1">The sequence shown here is derived from an EMBL/GenBank/DDBJ whole genome shotgun (WGS) entry which is preliminary data.</text>
</comment>
<protein>
    <submittedName>
        <fullName evidence="1">Uncharacterized protein</fullName>
    </submittedName>
</protein>
<evidence type="ECO:0000313" key="1">
    <source>
        <dbReference type="EMBL" id="KKN57988.1"/>
    </source>
</evidence>
<proteinExistence type="predicted"/>
<gene>
    <name evidence="1" type="ORF">LCGC14_0556460</name>
</gene>
<dbReference type="AlphaFoldDB" id="A0A0F9UWI0"/>
<organism evidence="1">
    <name type="scientific">marine sediment metagenome</name>
    <dbReference type="NCBI Taxonomy" id="412755"/>
    <lineage>
        <taxon>unclassified sequences</taxon>
        <taxon>metagenomes</taxon>
        <taxon>ecological metagenomes</taxon>
    </lineage>
</organism>
<sequence>MKIYKTKPDKYGWYFVIHKNKDGTLKLMQKNINHLKEWRDVFDIWEKEDLELLKKVINEK</sequence>
<name>A0A0F9UWI0_9ZZZZ</name>
<accession>A0A0F9UWI0</accession>